<accession>A0A495IY19</accession>
<feature type="transmembrane region" description="Helical" evidence="1">
    <location>
        <begin position="132"/>
        <end position="151"/>
    </location>
</feature>
<dbReference type="RefSeq" id="WP_121197287.1">
    <property type="nucleotide sequence ID" value="NZ_RBKU01000001.1"/>
</dbReference>
<evidence type="ECO:0000313" key="2">
    <source>
        <dbReference type="EMBL" id="RKR81600.1"/>
    </source>
</evidence>
<keyword evidence="3" id="KW-1185">Reference proteome</keyword>
<dbReference type="AlphaFoldDB" id="A0A495IY19"/>
<evidence type="ECO:0000313" key="3">
    <source>
        <dbReference type="Proteomes" id="UP000268007"/>
    </source>
</evidence>
<feature type="transmembrane region" description="Helical" evidence="1">
    <location>
        <begin position="62"/>
        <end position="88"/>
    </location>
</feature>
<gene>
    <name evidence="2" type="ORF">BDD43_1749</name>
</gene>
<name>A0A495IY19_9SPHI</name>
<keyword evidence="1" id="KW-0472">Membrane</keyword>
<evidence type="ECO:0000256" key="1">
    <source>
        <dbReference type="SAM" id="Phobius"/>
    </source>
</evidence>
<feature type="transmembrane region" description="Helical" evidence="1">
    <location>
        <begin position="95"/>
        <end position="112"/>
    </location>
</feature>
<organism evidence="2 3">
    <name type="scientific">Mucilaginibacter gracilis</name>
    <dbReference type="NCBI Taxonomy" id="423350"/>
    <lineage>
        <taxon>Bacteria</taxon>
        <taxon>Pseudomonadati</taxon>
        <taxon>Bacteroidota</taxon>
        <taxon>Sphingobacteriia</taxon>
        <taxon>Sphingobacteriales</taxon>
        <taxon>Sphingobacteriaceae</taxon>
        <taxon>Mucilaginibacter</taxon>
    </lineage>
</organism>
<dbReference type="Proteomes" id="UP000268007">
    <property type="component" value="Unassembled WGS sequence"/>
</dbReference>
<keyword evidence="1" id="KW-1133">Transmembrane helix</keyword>
<dbReference type="InterPro" id="IPR021683">
    <property type="entry name" value="DUF3267"/>
</dbReference>
<dbReference type="Pfam" id="PF11667">
    <property type="entry name" value="DUF3267"/>
    <property type="match status" value="1"/>
</dbReference>
<feature type="transmembrane region" description="Helical" evidence="1">
    <location>
        <begin position="158"/>
        <end position="176"/>
    </location>
</feature>
<protein>
    <submittedName>
        <fullName evidence="2">Putative zincin peptidase</fullName>
    </submittedName>
</protein>
<proteinExistence type="predicted"/>
<sequence length="177" mass="19309">MFFIPGVLISLATFPGVIVHELAHQFFCWLFNVPVFKVVYFKTGNPAGYVLHEKVSNKFQHIMISIGPFIVNTVLGAIIAFPAALPIFKLNNATPIDFVLIYMGVSIAMHAFPSTGDAKSIWDGLKDEDTSIAAKIFGYPIVGLIYAGTLGRFFWLDALYGIAVAVGLPNLLISILS</sequence>
<dbReference type="OrthoDB" id="258743at2"/>
<reference evidence="2 3" key="1">
    <citation type="submission" date="2018-10" db="EMBL/GenBank/DDBJ databases">
        <title>Genomic Encyclopedia of Archaeal and Bacterial Type Strains, Phase II (KMG-II): from individual species to whole genera.</title>
        <authorList>
            <person name="Goeker M."/>
        </authorList>
    </citation>
    <scope>NUCLEOTIDE SEQUENCE [LARGE SCALE GENOMIC DNA]</scope>
    <source>
        <strain evidence="2 3">DSM 18602</strain>
    </source>
</reference>
<comment type="caution">
    <text evidence="2">The sequence shown here is derived from an EMBL/GenBank/DDBJ whole genome shotgun (WGS) entry which is preliminary data.</text>
</comment>
<keyword evidence="1" id="KW-0812">Transmembrane</keyword>
<dbReference type="EMBL" id="RBKU01000001">
    <property type="protein sequence ID" value="RKR81600.1"/>
    <property type="molecule type" value="Genomic_DNA"/>
</dbReference>